<protein>
    <submittedName>
        <fullName evidence="1">Uncharacterized protein</fullName>
    </submittedName>
</protein>
<evidence type="ECO:0000313" key="2">
    <source>
        <dbReference type="Proteomes" id="UP001732700"/>
    </source>
</evidence>
<reference evidence="1" key="1">
    <citation type="submission" date="2021-05" db="EMBL/GenBank/DDBJ databases">
        <authorList>
            <person name="Scholz U."/>
            <person name="Mascher M."/>
            <person name="Fiebig A."/>
        </authorList>
    </citation>
    <scope>NUCLEOTIDE SEQUENCE [LARGE SCALE GENOMIC DNA]</scope>
</reference>
<dbReference type="EnsemblPlants" id="AVESA.00010b.r2.3AG0404840.1">
    <property type="protein sequence ID" value="AVESA.00010b.r2.3AG0404840.1.CDS"/>
    <property type="gene ID" value="AVESA.00010b.r2.3AG0404840"/>
</dbReference>
<accession>A0ACD5VDQ4</accession>
<proteinExistence type="predicted"/>
<keyword evidence="2" id="KW-1185">Reference proteome</keyword>
<dbReference type="Proteomes" id="UP001732700">
    <property type="component" value="Chromosome 3A"/>
</dbReference>
<reference evidence="1" key="2">
    <citation type="submission" date="2025-09" db="UniProtKB">
        <authorList>
            <consortium name="EnsemblPlants"/>
        </authorList>
    </citation>
    <scope>IDENTIFICATION</scope>
</reference>
<name>A0ACD5VDQ4_AVESA</name>
<organism evidence="1 2">
    <name type="scientific">Avena sativa</name>
    <name type="common">Oat</name>
    <dbReference type="NCBI Taxonomy" id="4498"/>
    <lineage>
        <taxon>Eukaryota</taxon>
        <taxon>Viridiplantae</taxon>
        <taxon>Streptophyta</taxon>
        <taxon>Embryophyta</taxon>
        <taxon>Tracheophyta</taxon>
        <taxon>Spermatophyta</taxon>
        <taxon>Magnoliopsida</taxon>
        <taxon>Liliopsida</taxon>
        <taxon>Poales</taxon>
        <taxon>Poaceae</taxon>
        <taxon>BOP clade</taxon>
        <taxon>Pooideae</taxon>
        <taxon>Poodae</taxon>
        <taxon>Poeae</taxon>
        <taxon>Poeae Chloroplast Group 1 (Aveneae type)</taxon>
        <taxon>Aveninae</taxon>
        <taxon>Avena</taxon>
    </lineage>
</organism>
<sequence>MVKDNADKPVRTGAYTVRRCDPELVAPASRTPRETKRLSDLDDIGRLHVSLAFFYRGHGEEGDAGMHPAGVIRRALGEALVHYYPLAGRVREMEMEGRKLVVDCTGEGVLFVQAEADVELADLEAAGLRPPFACWDQLLFQVEGSSGVLNSPLLLIQVTRLRCGGFVLALRFNHTICDGMGIAQFVNAVGELARGLPYMKVTPVWSRELIQAPRPSLLYAGAAAHDDVRPPSPPPASDMVMRSFSFRPSDVVAIKKRLPLILQDTATTFDALAAFVSRARAIALEVPPAEVATLGILVNLRGTAQMSLPEGYYGNAVMVSTVRVDAATLRCGDSLGDTVALVQMAKAVVTSQHLPWMLDELVMLGARWFLQPNTFVLSDVRKLGFDRADFGWGGPVFAGPAEAVFGTGVFIAVKNGDGEDLVVVPLMLPRLAMDRFAAEVDKLSNVV</sequence>
<evidence type="ECO:0000313" key="1">
    <source>
        <dbReference type="EnsemblPlants" id="AVESA.00010b.r2.3AG0404840.1.CDS"/>
    </source>
</evidence>